<proteinExistence type="predicted"/>
<comment type="caution">
    <text evidence="3">The sequence shown here is derived from an EMBL/GenBank/DDBJ whole genome shotgun (WGS) entry which is preliminary data.</text>
</comment>
<feature type="region of interest" description="Disordered" evidence="2">
    <location>
        <begin position="352"/>
        <end position="371"/>
    </location>
</feature>
<organism evidence="3 4">
    <name type="scientific">Halobacteriovorax marinus</name>
    <dbReference type="NCBI Taxonomy" id="97084"/>
    <lineage>
        <taxon>Bacteria</taxon>
        <taxon>Pseudomonadati</taxon>
        <taxon>Bdellovibrionota</taxon>
        <taxon>Bacteriovoracia</taxon>
        <taxon>Bacteriovoracales</taxon>
        <taxon>Halobacteriovoraceae</taxon>
        <taxon>Halobacteriovorax</taxon>
    </lineage>
</organism>
<dbReference type="PROSITE" id="PS51257">
    <property type="entry name" value="PROKAR_LIPOPROTEIN"/>
    <property type="match status" value="1"/>
</dbReference>
<feature type="coiled-coil region" evidence="1">
    <location>
        <begin position="543"/>
        <end position="570"/>
    </location>
</feature>
<evidence type="ECO:0000256" key="1">
    <source>
        <dbReference type="SAM" id="Coils"/>
    </source>
</evidence>
<feature type="region of interest" description="Disordered" evidence="2">
    <location>
        <begin position="24"/>
        <end position="51"/>
    </location>
</feature>
<evidence type="ECO:0000313" key="3">
    <source>
        <dbReference type="EMBL" id="OUR98663.1"/>
    </source>
</evidence>
<evidence type="ECO:0000256" key="2">
    <source>
        <dbReference type="SAM" id="MobiDB-lite"/>
    </source>
</evidence>
<protein>
    <recommendedName>
        <fullName evidence="5">Lipoprotein</fullName>
    </recommendedName>
</protein>
<gene>
    <name evidence="3" type="ORF">A9Q84_04395</name>
</gene>
<sequence length="1045" mass="118124">MKKSFIFLSLLLFGCGDKSTYLSTLESPSGKDDTSSQQRSDMGNEDGDSYSDSVLKSPKFYQFNALAFFNKKESFSAKDKRYLKVEESKDKEVVSWNGNELTSGVRDITISAKELVLKKGNHQGVFEQLHKVSDLRSLTILAEKVELDSVLELPSVNVKIYANVMIVGKDGSIVTTPLDRETNARQFKNGVNGLNAGEINLHVNDLLISNQRNVKAFVLSGGNGQGAGTGQKGRNGSRMNDFGGGVVYKVDVKKKCIHVREVRDRFNKEIECGPRWSYTGVQAWPTNGESAISGGKPGEPGNGGVFSSIQEVSSEHIDLDAGKAGRWAGFFLGGNPGIPMNSYHVVNDYRGRNNRKSQTSNKGGDVSSPRALKKEGKAGIVKIIESKNSWMNDGLAEFNLMYANDLYLNNRIEEARVVYDNIENYFTKVSNTEFEKSLKQTAVISSTHVQRNKIEGQLDFFGHKITWVPKLSFEANYTAFENDIESSMKILYLTYWILNSQNSLEEKNKALAELQDSLFFKMEKSKEDFNKLLDKIPLLKEKIDEYRVHEEFFQQKLVKLEAEIERMARNNVLDRHKTPMYKKALKVVAVIASVFPAGQPALAVVASTMMVALEAADSDNPVRSILSNAPKLYSSYESFDLEASRNDWNENWSKVKVSHFNSLKTDEERKEYLRGIVNFTKPIVNEMKKHSDIWRKQQVPSGEVEAEIAKIKALDPIFKQITKDLEELMFKKKVLNDEIQAIDTQLGAYLALIQNGFVTLGEISDQRVRISKGMDVKLNPIMQKIEEEAKGRLLKYHYRMARAFEYRLLIPYKENLNMDAITSKMIEVVEADQEGQLSEGQFNVLKGLYLKTLAQIVDRALEKFETNGVPRQREKVIYLSIEELNSLNKGNDIFLDLVNEAIFSEDYEDVRINNIIVEKMSISEAIPSLRLAEASLDITYSGKSYLRKNGEIYLFETQENSESKNHKWGANLDLIGDELSQINQSPIAESLMRMLIGENNDENLMLFSRPGGLTQLKLSLKKQSIPKIDFNVDKIAIKIIFDYHD</sequence>
<keyword evidence="1" id="KW-0175">Coiled coil</keyword>
<dbReference type="Proteomes" id="UP000196531">
    <property type="component" value="Unassembled WGS sequence"/>
</dbReference>
<dbReference type="AlphaFoldDB" id="A0A1Y5FG71"/>
<reference evidence="4" key="1">
    <citation type="journal article" date="2017" name="Proc. Natl. Acad. Sci. U.S.A.">
        <title>Simulation of Deepwater Horizon oil plume reveals substrate specialization within a complex community of hydrocarbon-degraders.</title>
        <authorList>
            <person name="Hu P."/>
            <person name="Dubinsky E.A."/>
            <person name="Probst A.J."/>
            <person name="Wang J."/>
            <person name="Sieber C.M.K."/>
            <person name="Tom L.M."/>
            <person name="Gardinali P."/>
            <person name="Banfield J.F."/>
            <person name="Atlas R.M."/>
            <person name="Andersen G.L."/>
        </authorList>
    </citation>
    <scope>NUCLEOTIDE SEQUENCE [LARGE SCALE GENOMIC DNA]</scope>
</reference>
<evidence type="ECO:0000313" key="4">
    <source>
        <dbReference type="Proteomes" id="UP000196531"/>
    </source>
</evidence>
<name>A0A1Y5FG71_9BACT</name>
<accession>A0A1Y5FG71</accession>
<evidence type="ECO:0008006" key="5">
    <source>
        <dbReference type="Google" id="ProtNLM"/>
    </source>
</evidence>
<dbReference type="EMBL" id="MAAO01000004">
    <property type="protein sequence ID" value="OUR98663.1"/>
    <property type="molecule type" value="Genomic_DNA"/>
</dbReference>